<comment type="cofactor">
    <cofactor evidence="2">
        <name>Mn(2+)</name>
        <dbReference type="ChEBI" id="CHEBI:29035"/>
    </cofactor>
</comment>
<comment type="cofactor">
    <cofactor evidence="3">
        <name>Co(2+)</name>
        <dbReference type="ChEBI" id="CHEBI:48828"/>
    </cofactor>
</comment>
<dbReference type="GO" id="GO:0046872">
    <property type="term" value="F:metal ion binding"/>
    <property type="evidence" value="ECO:0007669"/>
    <property type="project" value="UniProtKB-KW"/>
</dbReference>
<gene>
    <name evidence="9" type="ORF">DSM101010T_27770</name>
</gene>
<proteinExistence type="predicted"/>
<dbReference type="Proteomes" id="UP000503840">
    <property type="component" value="Unassembled WGS sequence"/>
</dbReference>
<dbReference type="AlphaFoldDB" id="A0A7J0BMJ5"/>
<evidence type="ECO:0000256" key="1">
    <source>
        <dbReference type="ARBA" id="ARBA00001638"/>
    </source>
</evidence>
<keyword evidence="6" id="KW-0479">Metal-binding</keyword>
<organism evidence="9 10">
    <name type="scientific">Desulfovibrio subterraneus</name>
    <dbReference type="NCBI Taxonomy" id="2718620"/>
    <lineage>
        <taxon>Bacteria</taxon>
        <taxon>Pseudomonadati</taxon>
        <taxon>Thermodesulfobacteriota</taxon>
        <taxon>Desulfovibrionia</taxon>
        <taxon>Desulfovibrionales</taxon>
        <taxon>Desulfovibrionaceae</taxon>
        <taxon>Desulfovibrio</taxon>
    </lineage>
</organism>
<dbReference type="EC" id="3.1.3.89" evidence="5"/>
<evidence type="ECO:0000256" key="3">
    <source>
        <dbReference type="ARBA" id="ARBA00001941"/>
    </source>
</evidence>
<name>A0A7J0BMJ5_9BACT</name>
<sequence>MTACNPQQNLQGRDRLTRLADFLFEAGMLRKTPRSGYQFLGTGNENVAEHSFRTAVIGWVLAREAGVDAEHTAMMCLFHDFHEARIGDFNYVNRIYNTTKPRAAMEHATEGTGLEDTVLGLWDELEESRSVEAQLAHDADQIDLILNLKQELDLGNKYAGKWMESALQRLRTPQGNALAQTISETDHTDWWFIGPDRSWWERKNGKK</sequence>
<comment type="catalytic activity">
    <reaction evidence="1">
        <text>a 2'-deoxyribonucleoside 5'-phosphate + H2O = a 2'-deoxyribonucleoside + phosphate</text>
        <dbReference type="Rhea" id="RHEA:36167"/>
        <dbReference type="ChEBI" id="CHEBI:15377"/>
        <dbReference type="ChEBI" id="CHEBI:18274"/>
        <dbReference type="ChEBI" id="CHEBI:43474"/>
        <dbReference type="ChEBI" id="CHEBI:65317"/>
        <dbReference type="EC" id="3.1.3.89"/>
    </reaction>
</comment>
<accession>A0A7J0BMJ5</accession>
<evidence type="ECO:0000313" key="9">
    <source>
        <dbReference type="EMBL" id="GFM34412.1"/>
    </source>
</evidence>
<evidence type="ECO:0000256" key="2">
    <source>
        <dbReference type="ARBA" id="ARBA00001936"/>
    </source>
</evidence>
<dbReference type="InterPro" id="IPR039356">
    <property type="entry name" value="YfbR/HDDC2"/>
</dbReference>
<feature type="domain" description="HD/PDEase" evidence="8">
    <location>
        <begin position="43"/>
        <end position="154"/>
    </location>
</feature>
<dbReference type="RefSeq" id="WP_174406007.1">
    <property type="nucleotide sequence ID" value="NZ_BLVO01000013.1"/>
</dbReference>
<evidence type="ECO:0000256" key="5">
    <source>
        <dbReference type="ARBA" id="ARBA00012964"/>
    </source>
</evidence>
<dbReference type="PANTHER" id="PTHR11845">
    <property type="entry name" value="5'-DEOXYNUCLEOTIDASE HDDC2"/>
    <property type="match status" value="1"/>
</dbReference>
<evidence type="ECO:0000313" key="10">
    <source>
        <dbReference type="Proteomes" id="UP000503840"/>
    </source>
</evidence>
<dbReference type="PANTHER" id="PTHR11845:SF13">
    <property type="entry name" value="5'-DEOXYNUCLEOTIDASE HDDC2"/>
    <property type="match status" value="1"/>
</dbReference>
<dbReference type="SUPFAM" id="SSF109604">
    <property type="entry name" value="HD-domain/PDEase-like"/>
    <property type="match status" value="1"/>
</dbReference>
<evidence type="ECO:0000256" key="6">
    <source>
        <dbReference type="ARBA" id="ARBA00022723"/>
    </source>
</evidence>
<dbReference type="SMART" id="SM00471">
    <property type="entry name" value="HDc"/>
    <property type="match status" value="1"/>
</dbReference>
<dbReference type="InterPro" id="IPR003607">
    <property type="entry name" value="HD/PDEase_dom"/>
</dbReference>
<protein>
    <recommendedName>
        <fullName evidence="5">5'-deoxynucleotidase</fullName>
        <ecNumber evidence="5">3.1.3.89</ecNumber>
    </recommendedName>
</protein>
<dbReference type="GO" id="GO:0002953">
    <property type="term" value="F:5'-deoxynucleotidase activity"/>
    <property type="evidence" value="ECO:0007669"/>
    <property type="project" value="UniProtKB-EC"/>
</dbReference>
<comment type="subunit">
    <text evidence="4">Homodimer.</text>
</comment>
<keyword evidence="10" id="KW-1185">Reference proteome</keyword>
<comment type="caution">
    <text evidence="9">The sequence shown here is derived from an EMBL/GenBank/DDBJ whole genome shotgun (WGS) entry which is preliminary data.</text>
</comment>
<dbReference type="Gene3D" id="1.10.3210.10">
    <property type="entry name" value="Hypothetical protein af1432"/>
    <property type="match status" value="1"/>
</dbReference>
<evidence type="ECO:0000259" key="8">
    <source>
        <dbReference type="SMART" id="SM00471"/>
    </source>
</evidence>
<reference evidence="9 10" key="1">
    <citation type="submission" date="2020-05" db="EMBL/GenBank/DDBJ databases">
        <title>Draft genome sequence of Desulfovibrio sp. strain HN2T.</title>
        <authorList>
            <person name="Ueno A."/>
            <person name="Tamazawa S."/>
            <person name="Tamamura S."/>
            <person name="Murakami T."/>
            <person name="Kiyama T."/>
            <person name="Inomata H."/>
            <person name="Amano Y."/>
            <person name="Miyakawa K."/>
            <person name="Tamaki H."/>
            <person name="Naganuma T."/>
            <person name="Kaneko K."/>
        </authorList>
    </citation>
    <scope>NUCLEOTIDE SEQUENCE [LARGE SCALE GENOMIC DNA]</scope>
    <source>
        <strain evidence="9 10">HN2</strain>
    </source>
</reference>
<evidence type="ECO:0000256" key="4">
    <source>
        <dbReference type="ARBA" id="ARBA00011738"/>
    </source>
</evidence>
<dbReference type="InterPro" id="IPR006674">
    <property type="entry name" value="HD_domain"/>
</dbReference>
<dbReference type="Pfam" id="PF13023">
    <property type="entry name" value="HD_3"/>
    <property type="match status" value="1"/>
</dbReference>
<evidence type="ECO:0000256" key="7">
    <source>
        <dbReference type="ARBA" id="ARBA00022801"/>
    </source>
</evidence>
<dbReference type="GO" id="GO:0005737">
    <property type="term" value="C:cytoplasm"/>
    <property type="evidence" value="ECO:0007669"/>
    <property type="project" value="TreeGrafter"/>
</dbReference>
<dbReference type="EMBL" id="BLVO01000013">
    <property type="protein sequence ID" value="GFM34412.1"/>
    <property type="molecule type" value="Genomic_DNA"/>
</dbReference>
<keyword evidence="7 9" id="KW-0378">Hydrolase</keyword>